<dbReference type="RefSeq" id="WP_161110094.1">
    <property type="nucleotide sequence ID" value="NZ_WWHY01000001.1"/>
</dbReference>
<gene>
    <name evidence="1" type="ORF">GTW20_01645</name>
</gene>
<dbReference type="AlphaFoldDB" id="A0A7K2IME2"/>
<organism evidence="1 2">
    <name type="scientific">Nocardiopsis alba</name>
    <dbReference type="NCBI Taxonomy" id="53437"/>
    <lineage>
        <taxon>Bacteria</taxon>
        <taxon>Bacillati</taxon>
        <taxon>Actinomycetota</taxon>
        <taxon>Actinomycetes</taxon>
        <taxon>Streptosporangiales</taxon>
        <taxon>Nocardiopsidaceae</taxon>
        <taxon>Nocardiopsis</taxon>
    </lineage>
</organism>
<dbReference type="Proteomes" id="UP000467124">
    <property type="component" value="Unassembled WGS sequence"/>
</dbReference>
<sequence length="190" mass="21679">MLETIPPTLTTLATGALGGIILKGAIDAIHNGIKEKREDSRALRNEKMAAYMELLAACGDVETTKKIWIQNKEKTELWENERCLSEDEIDLTREEEREFDRTWGDATRRLTRALASIDLLCPSKIALAARSLAMYAHYQAGHPEVKKREEEFVFLARKDLGTRRHKDWTYSTEEAPEWDADIQISSDKKG</sequence>
<dbReference type="EMBL" id="WWHY01000001">
    <property type="protein sequence ID" value="MYR31007.1"/>
    <property type="molecule type" value="Genomic_DNA"/>
</dbReference>
<name>A0A7K2IME2_9ACTN</name>
<accession>A0A7K2IME2</accession>
<comment type="caution">
    <text evidence="1">The sequence shown here is derived from an EMBL/GenBank/DDBJ whole genome shotgun (WGS) entry which is preliminary data.</text>
</comment>
<evidence type="ECO:0000313" key="2">
    <source>
        <dbReference type="Proteomes" id="UP000467124"/>
    </source>
</evidence>
<proteinExistence type="predicted"/>
<protein>
    <submittedName>
        <fullName evidence="1">Uncharacterized protein</fullName>
    </submittedName>
</protein>
<reference evidence="1 2" key="1">
    <citation type="journal article" date="2019" name="Nat. Commun.">
        <title>The antimicrobial potential of Streptomyces from insect microbiomes.</title>
        <authorList>
            <person name="Chevrette M.G."/>
            <person name="Carlson C.M."/>
            <person name="Ortega H.E."/>
            <person name="Thomas C."/>
            <person name="Ananiev G.E."/>
            <person name="Barns K.J."/>
            <person name="Book A.J."/>
            <person name="Cagnazzo J."/>
            <person name="Carlos C."/>
            <person name="Flanigan W."/>
            <person name="Grubbs K.J."/>
            <person name="Horn H.A."/>
            <person name="Hoffmann F.M."/>
            <person name="Klassen J.L."/>
            <person name="Knack J.J."/>
            <person name="Lewin G.R."/>
            <person name="McDonald B.R."/>
            <person name="Muller L."/>
            <person name="Melo W.G.P."/>
            <person name="Pinto-Tomas A.A."/>
            <person name="Schmitz A."/>
            <person name="Wendt-Pienkowski E."/>
            <person name="Wildman S."/>
            <person name="Zhao M."/>
            <person name="Zhang F."/>
            <person name="Bugni T.S."/>
            <person name="Andes D.R."/>
            <person name="Pupo M.T."/>
            <person name="Currie C.R."/>
        </authorList>
    </citation>
    <scope>NUCLEOTIDE SEQUENCE [LARGE SCALE GENOMIC DNA]</scope>
    <source>
        <strain evidence="1 2">SID5840</strain>
    </source>
</reference>
<evidence type="ECO:0000313" key="1">
    <source>
        <dbReference type="EMBL" id="MYR31007.1"/>
    </source>
</evidence>